<sequence>MVPFCDDEEKPWGLKFGLSPIAAITRNAMPKVRPRKTDKASWTMDQLEKAIKLIEEQNYSVRKAAKTMNIPFSSLQKRYTKPFKAAYRRECDFS</sequence>
<proteinExistence type="predicted"/>
<evidence type="ECO:0000313" key="3">
    <source>
        <dbReference type="EMBL" id="GBP53721.1"/>
    </source>
</evidence>
<dbReference type="OrthoDB" id="8191755at2759"/>
<dbReference type="InterPro" id="IPR009057">
    <property type="entry name" value="Homeodomain-like_sf"/>
</dbReference>
<dbReference type="GO" id="GO:0003677">
    <property type="term" value="F:DNA binding"/>
    <property type="evidence" value="ECO:0007669"/>
    <property type="project" value="InterPro"/>
</dbReference>
<name>A0A4C1WR26_EUMVA</name>
<dbReference type="AlphaFoldDB" id="A0A4C1WR26"/>
<protein>
    <recommendedName>
        <fullName evidence="2">HTH psq-type domain-containing protein</fullName>
    </recommendedName>
</protein>
<organism evidence="3 4">
    <name type="scientific">Eumeta variegata</name>
    <name type="common">Bagworm moth</name>
    <name type="synonym">Eumeta japonica</name>
    <dbReference type="NCBI Taxonomy" id="151549"/>
    <lineage>
        <taxon>Eukaryota</taxon>
        <taxon>Metazoa</taxon>
        <taxon>Ecdysozoa</taxon>
        <taxon>Arthropoda</taxon>
        <taxon>Hexapoda</taxon>
        <taxon>Insecta</taxon>
        <taxon>Pterygota</taxon>
        <taxon>Neoptera</taxon>
        <taxon>Endopterygota</taxon>
        <taxon>Lepidoptera</taxon>
        <taxon>Glossata</taxon>
        <taxon>Ditrysia</taxon>
        <taxon>Tineoidea</taxon>
        <taxon>Psychidae</taxon>
        <taxon>Oiketicinae</taxon>
        <taxon>Eumeta</taxon>
    </lineage>
</organism>
<comment type="caution">
    <text evidence="3">The sequence shown here is derived from an EMBL/GenBank/DDBJ whole genome shotgun (WGS) entry which is preliminary data.</text>
</comment>
<evidence type="ECO:0000313" key="4">
    <source>
        <dbReference type="Proteomes" id="UP000299102"/>
    </source>
</evidence>
<feature type="domain" description="HTH psq-type" evidence="2">
    <location>
        <begin position="45"/>
        <end position="79"/>
    </location>
</feature>
<dbReference type="GO" id="GO:0005634">
    <property type="term" value="C:nucleus"/>
    <property type="evidence" value="ECO:0007669"/>
    <property type="project" value="UniProtKB-SubCell"/>
</dbReference>
<evidence type="ECO:0000256" key="1">
    <source>
        <dbReference type="ARBA" id="ARBA00004123"/>
    </source>
</evidence>
<dbReference type="Gene3D" id="1.10.10.60">
    <property type="entry name" value="Homeodomain-like"/>
    <property type="match status" value="1"/>
</dbReference>
<dbReference type="InterPro" id="IPR007889">
    <property type="entry name" value="HTH_Psq"/>
</dbReference>
<dbReference type="SUPFAM" id="SSF46689">
    <property type="entry name" value="Homeodomain-like"/>
    <property type="match status" value="1"/>
</dbReference>
<dbReference type="EMBL" id="BGZK01000632">
    <property type="protein sequence ID" value="GBP53721.1"/>
    <property type="molecule type" value="Genomic_DNA"/>
</dbReference>
<gene>
    <name evidence="3" type="ORF">EVAR_39875_1</name>
</gene>
<comment type="subcellular location">
    <subcellularLocation>
        <location evidence="1">Nucleus</location>
    </subcellularLocation>
</comment>
<keyword evidence="4" id="KW-1185">Reference proteome</keyword>
<reference evidence="3 4" key="1">
    <citation type="journal article" date="2019" name="Commun. Biol.">
        <title>The bagworm genome reveals a unique fibroin gene that provides high tensile strength.</title>
        <authorList>
            <person name="Kono N."/>
            <person name="Nakamura H."/>
            <person name="Ohtoshi R."/>
            <person name="Tomita M."/>
            <person name="Numata K."/>
            <person name="Arakawa K."/>
        </authorList>
    </citation>
    <scope>NUCLEOTIDE SEQUENCE [LARGE SCALE GENOMIC DNA]</scope>
</reference>
<dbReference type="Pfam" id="PF05225">
    <property type="entry name" value="HTH_psq"/>
    <property type="match status" value="1"/>
</dbReference>
<evidence type="ECO:0000259" key="2">
    <source>
        <dbReference type="Pfam" id="PF05225"/>
    </source>
</evidence>
<accession>A0A4C1WR26</accession>
<dbReference type="Proteomes" id="UP000299102">
    <property type="component" value="Unassembled WGS sequence"/>
</dbReference>